<proteinExistence type="predicted"/>
<accession>A0A166A4J9</accession>
<evidence type="ECO:0000313" key="2">
    <source>
        <dbReference type="Proteomes" id="UP000077266"/>
    </source>
</evidence>
<keyword evidence="2" id="KW-1185">Reference proteome</keyword>
<evidence type="ECO:0000313" key="1">
    <source>
        <dbReference type="EMBL" id="KZV88389.1"/>
    </source>
</evidence>
<dbReference type="EMBL" id="KV426101">
    <property type="protein sequence ID" value="KZV88389.1"/>
    <property type="molecule type" value="Genomic_DNA"/>
</dbReference>
<protein>
    <submittedName>
        <fullName evidence="1">Uncharacterized protein</fullName>
    </submittedName>
</protein>
<dbReference type="AlphaFoldDB" id="A0A166A4J9"/>
<organism evidence="1 2">
    <name type="scientific">Exidia glandulosa HHB12029</name>
    <dbReference type="NCBI Taxonomy" id="1314781"/>
    <lineage>
        <taxon>Eukaryota</taxon>
        <taxon>Fungi</taxon>
        <taxon>Dikarya</taxon>
        <taxon>Basidiomycota</taxon>
        <taxon>Agaricomycotina</taxon>
        <taxon>Agaricomycetes</taxon>
        <taxon>Auriculariales</taxon>
        <taxon>Exidiaceae</taxon>
        <taxon>Exidia</taxon>
    </lineage>
</organism>
<name>A0A166A4J9_EXIGL</name>
<gene>
    <name evidence="1" type="ORF">EXIGLDRAFT_696777</name>
</gene>
<reference evidence="1 2" key="1">
    <citation type="journal article" date="2016" name="Mol. Biol. Evol.">
        <title>Comparative Genomics of Early-Diverging Mushroom-Forming Fungi Provides Insights into the Origins of Lignocellulose Decay Capabilities.</title>
        <authorList>
            <person name="Nagy L.G."/>
            <person name="Riley R."/>
            <person name="Tritt A."/>
            <person name="Adam C."/>
            <person name="Daum C."/>
            <person name="Floudas D."/>
            <person name="Sun H."/>
            <person name="Yadav J.S."/>
            <person name="Pangilinan J."/>
            <person name="Larsson K.H."/>
            <person name="Matsuura K."/>
            <person name="Barry K."/>
            <person name="Labutti K."/>
            <person name="Kuo R."/>
            <person name="Ohm R.A."/>
            <person name="Bhattacharya S.S."/>
            <person name="Shirouzu T."/>
            <person name="Yoshinaga Y."/>
            <person name="Martin F.M."/>
            <person name="Grigoriev I.V."/>
            <person name="Hibbett D.S."/>
        </authorList>
    </citation>
    <scope>NUCLEOTIDE SEQUENCE [LARGE SCALE GENOMIC DNA]</scope>
    <source>
        <strain evidence="1 2">HHB12029</strain>
    </source>
</reference>
<dbReference type="InParanoid" id="A0A166A4J9"/>
<sequence length="208" mass="22669">MYEASGGTFWALRSLPAGRRYALHFAKITATQGPCYALRGNKELTYKWLTPSSKSRSLQLYFSLRMLLESPSPQPTSELDLNAISFAGEAELYHNQGGEDVDCDTGAVWAAAESYRQNVLAVITAYGANARCSALVPSALQSSLRDSVERVVEAELGPILQQLEDKIDGIPPTVQAAIDNAVEKAMNPVLRQLHELRVGQICLTETAP</sequence>
<dbReference type="Proteomes" id="UP000077266">
    <property type="component" value="Unassembled WGS sequence"/>
</dbReference>